<keyword evidence="4" id="KW-1185">Reference proteome</keyword>
<protein>
    <submittedName>
        <fullName evidence="3">Endolysin</fullName>
    </submittedName>
</protein>
<sequence length="176" mass="19206">MDAAEALNDLRDRPVLKDTNPKDAVGSTKLPLDLVPDSLSVFAALAFTEGATKYGAYNWRVAGVRASIYKAALERHLKKWWNGEWADKKTKVPHLASVIACAAIILDADLAGKLTDDRPPAVDLSSLIDSLEANVRHLKDLHRDMNPKHYTEVNKNCPAAPRRPCAPGVPEPAPLP</sequence>
<accession>A0AA50ID77</accession>
<dbReference type="EMBL" id="OR367448">
    <property type="protein sequence ID" value="WLW40601.1"/>
    <property type="molecule type" value="Genomic_DNA"/>
</dbReference>
<dbReference type="InterPro" id="IPR044038">
    <property type="entry name" value="dATP/dGTP_diPOhydrolase_N"/>
</dbReference>
<evidence type="ECO:0000259" key="2">
    <source>
        <dbReference type="Pfam" id="PF18909"/>
    </source>
</evidence>
<evidence type="ECO:0000313" key="4">
    <source>
        <dbReference type="Proteomes" id="UP001182455"/>
    </source>
</evidence>
<dbReference type="Proteomes" id="UP001182455">
    <property type="component" value="Segment"/>
</dbReference>
<reference evidence="3" key="1">
    <citation type="submission" date="2023-07" db="EMBL/GenBank/DDBJ databases">
        <title>First report of Ralstonia pseudosolanacearum infecting Boesenbergia rotunda from Thailand.</title>
        <authorList>
            <person name="Carroll S."/>
            <person name="McGreig S."/>
            <person name="Bryning A."/>
            <person name="Vicente J.G."/>
            <person name="Aspin A."/>
        </authorList>
    </citation>
    <scope>NUCLEOTIDE SEQUENCE</scope>
</reference>
<feature type="compositionally biased region" description="Low complexity" evidence="1">
    <location>
        <begin position="157"/>
        <end position="166"/>
    </location>
</feature>
<evidence type="ECO:0000256" key="1">
    <source>
        <dbReference type="SAM" id="MobiDB-lite"/>
    </source>
</evidence>
<feature type="compositionally biased region" description="Pro residues" evidence="1">
    <location>
        <begin position="167"/>
        <end position="176"/>
    </location>
</feature>
<name>A0AA50ID77_9CAUD</name>
<gene>
    <name evidence="3" type="ORF">HIBIKMCM_00034</name>
</gene>
<feature type="domain" description="dATP/dGTP diphosphohydrolase N-terminal" evidence="2">
    <location>
        <begin position="20"/>
        <end position="118"/>
    </location>
</feature>
<feature type="region of interest" description="Disordered" evidence="1">
    <location>
        <begin position="152"/>
        <end position="176"/>
    </location>
</feature>
<evidence type="ECO:0000313" key="3">
    <source>
        <dbReference type="EMBL" id="WLW40601.1"/>
    </source>
</evidence>
<proteinExistence type="predicted"/>
<dbReference type="Pfam" id="PF18909">
    <property type="entry name" value="dGTP_diPhyd_N"/>
    <property type="match status" value="1"/>
</dbReference>
<organism evidence="3 4">
    <name type="scientific">Ralstonia phage BOESR1</name>
    <dbReference type="NCBI Taxonomy" id="3034917"/>
    <lineage>
        <taxon>Viruses</taxon>
        <taxon>Duplodnaviria</taxon>
        <taxon>Heunggongvirae</taxon>
        <taxon>Uroviricota</taxon>
        <taxon>Caudoviricetes</taxon>
        <taxon>Autographivirales</taxon>
        <taxon>Autographivirales incertae sedis</taxon>
        <taxon>Boesrvirus</taxon>
        <taxon>Boesrvirus BOESR1</taxon>
    </lineage>
</organism>